<dbReference type="EMBL" id="CP101717">
    <property type="protein sequence ID" value="WLD58574.1"/>
    <property type="molecule type" value="Genomic_DNA"/>
</dbReference>
<evidence type="ECO:0000313" key="1">
    <source>
        <dbReference type="EMBL" id="WLD58574.1"/>
    </source>
</evidence>
<protein>
    <submittedName>
        <fullName evidence="1">Rho-binding antiterminator</fullName>
    </submittedName>
</protein>
<proteinExistence type="predicted"/>
<reference evidence="1" key="1">
    <citation type="submission" date="2022-07" db="EMBL/GenBank/DDBJ databases">
        <title>Complete genome sequence of Salinispirillum sp. LH10-3-1 capable of multiple carbohydrate inversion isolated from a soda lake.</title>
        <authorList>
            <person name="Liu J."/>
            <person name="Zhai Y."/>
            <person name="Zhang H."/>
            <person name="Yang H."/>
            <person name="Qu J."/>
            <person name="Li J."/>
        </authorList>
    </citation>
    <scope>NUCLEOTIDE SEQUENCE</scope>
    <source>
        <strain evidence="1">LH 10-3-1</strain>
    </source>
</reference>
<dbReference type="AlphaFoldDB" id="A0AB38YHM0"/>
<dbReference type="RefSeq" id="WP_304995860.1">
    <property type="nucleotide sequence ID" value="NZ_CP101717.1"/>
</dbReference>
<organism evidence="1">
    <name type="scientific">Salinispirillum sp. LH 10-3-1</name>
    <dbReference type="NCBI Taxonomy" id="2952525"/>
    <lineage>
        <taxon>Bacteria</taxon>
        <taxon>Pseudomonadati</taxon>
        <taxon>Pseudomonadota</taxon>
        <taxon>Gammaproteobacteria</taxon>
        <taxon>Oceanospirillales</taxon>
        <taxon>Saccharospirillaceae</taxon>
        <taxon>Salinispirillum</taxon>
    </lineage>
</organism>
<dbReference type="InterPro" id="IPR038626">
    <property type="entry name" value="Rof-like_sf"/>
</dbReference>
<dbReference type="InterPro" id="IPR023534">
    <property type="entry name" value="Rof/RNase_P-like"/>
</dbReference>
<dbReference type="Pfam" id="PF07073">
    <property type="entry name" value="ROF"/>
    <property type="match status" value="1"/>
</dbReference>
<gene>
    <name evidence="1" type="ORF">NFC81_01975</name>
</gene>
<dbReference type="InterPro" id="IPR009778">
    <property type="entry name" value="ROF"/>
</dbReference>
<name>A0AB38YHM0_9GAMM</name>
<accession>A0AB38YHM0</accession>
<dbReference type="Gene3D" id="2.30.30.400">
    <property type="entry name" value="Rof-like"/>
    <property type="match status" value="1"/>
</dbReference>
<dbReference type="SUPFAM" id="SSF101744">
    <property type="entry name" value="Rof/RNase P subunit-like"/>
    <property type="match status" value="1"/>
</dbReference>
<sequence length="85" mass="9607">MAHAFHLNCELHDYLEIACTFEYQVILSLRNGEQLVGRCVTTSAQNGEEFLLFRCAGELRRIALQDLGSMRVQTSKALFGSVTFH</sequence>